<evidence type="ECO:0000259" key="1">
    <source>
        <dbReference type="Pfam" id="PF01636"/>
    </source>
</evidence>
<accession>A0AAD6XSS2</accession>
<dbReference type="AlphaFoldDB" id="A0AAD6XSS2"/>
<comment type="caution">
    <text evidence="2">The sequence shown here is derived from an EMBL/GenBank/DDBJ whole genome shotgun (WGS) entry which is preliminary data.</text>
</comment>
<evidence type="ECO:0000313" key="3">
    <source>
        <dbReference type="Proteomes" id="UP001222325"/>
    </source>
</evidence>
<dbReference type="Gene3D" id="3.90.1200.10">
    <property type="match status" value="1"/>
</dbReference>
<sequence length="411" mass="46154">MKRVILTFNLEALQGQATRTMGKRCTGCYLTEQGGYNTVGILTFDDGSDAIARLSGSHTGQDDIMSMADLEQRFLSEVATLKYVRKHTTIPVPEVYHAVSTADNPVGARYMIMQRIPGRPLISQWMRFSAEERRRVVEQLADFQAQLLTLEFPTIGCLTDADGTVGPLGLSCSYPFSLRNANRGPFASSREFLLAHVQAELDLLTNRPADWTEQRQTWAACNGGFEDIPATYAIEWFKLLLDGITALPSDLIDPPESPFVLFHDDFNEGNIIMSSSDPAKVVGIIDWEGSRISPLWDPRRLCSVLNKDVVKDPEEFASLKEMQMDVITDAQLYTGYSKLHLARLLHITDYQHSIQSTRSHLDGLFLQWFDGVSAAGRRVHLEPFIPLKRFIENSSDLTKHEEDENGCPLHT</sequence>
<dbReference type="Proteomes" id="UP001222325">
    <property type="component" value="Unassembled WGS sequence"/>
</dbReference>
<organism evidence="2 3">
    <name type="scientific">Mycena belliarum</name>
    <dbReference type="NCBI Taxonomy" id="1033014"/>
    <lineage>
        <taxon>Eukaryota</taxon>
        <taxon>Fungi</taxon>
        <taxon>Dikarya</taxon>
        <taxon>Basidiomycota</taxon>
        <taxon>Agaricomycotina</taxon>
        <taxon>Agaricomycetes</taxon>
        <taxon>Agaricomycetidae</taxon>
        <taxon>Agaricales</taxon>
        <taxon>Marasmiineae</taxon>
        <taxon>Mycenaceae</taxon>
        <taxon>Mycena</taxon>
    </lineage>
</organism>
<dbReference type="PANTHER" id="PTHR21310:SF15">
    <property type="entry name" value="AMINOGLYCOSIDE PHOSPHOTRANSFERASE DOMAIN-CONTAINING PROTEIN"/>
    <property type="match status" value="1"/>
</dbReference>
<dbReference type="InterPro" id="IPR002575">
    <property type="entry name" value="Aminoglycoside_PTrfase"/>
</dbReference>
<dbReference type="InterPro" id="IPR011009">
    <property type="entry name" value="Kinase-like_dom_sf"/>
</dbReference>
<protein>
    <submittedName>
        <fullName evidence="2">Kinase-like domain-containing protein</fullName>
    </submittedName>
</protein>
<dbReference type="Pfam" id="PF01636">
    <property type="entry name" value="APH"/>
    <property type="match status" value="1"/>
</dbReference>
<dbReference type="GO" id="GO:0016301">
    <property type="term" value="F:kinase activity"/>
    <property type="evidence" value="ECO:0007669"/>
    <property type="project" value="UniProtKB-KW"/>
</dbReference>
<dbReference type="InterPro" id="IPR051678">
    <property type="entry name" value="AGP_Transferase"/>
</dbReference>
<dbReference type="PANTHER" id="PTHR21310">
    <property type="entry name" value="AMINOGLYCOSIDE PHOSPHOTRANSFERASE-RELATED-RELATED"/>
    <property type="match status" value="1"/>
</dbReference>
<dbReference type="SUPFAM" id="SSF56112">
    <property type="entry name" value="Protein kinase-like (PK-like)"/>
    <property type="match status" value="1"/>
</dbReference>
<keyword evidence="3" id="KW-1185">Reference proteome</keyword>
<keyword evidence="2" id="KW-0808">Transferase</keyword>
<keyword evidence="2" id="KW-0418">Kinase</keyword>
<dbReference type="EMBL" id="JARJCN010000037">
    <property type="protein sequence ID" value="KAJ7084643.1"/>
    <property type="molecule type" value="Genomic_DNA"/>
</dbReference>
<proteinExistence type="predicted"/>
<reference evidence="2" key="1">
    <citation type="submission" date="2023-03" db="EMBL/GenBank/DDBJ databases">
        <title>Massive genome expansion in bonnet fungi (Mycena s.s.) driven by repeated elements and novel gene families across ecological guilds.</title>
        <authorList>
            <consortium name="Lawrence Berkeley National Laboratory"/>
            <person name="Harder C.B."/>
            <person name="Miyauchi S."/>
            <person name="Viragh M."/>
            <person name="Kuo A."/>
            <person name="Thoen E."/>
            <person name="Andreopoulos B."/>
            <person name="Lu D."/>
            <person name="Skrede I."/>
            <person name="Drula E."/>
            <person name="Henrissat B."/>
            <person name="Morin E."/>
            <person name="Kohler A."/>
            <person name="Barry K."/>
            <person name="LaButti K."/>
            <person name="Morin E."/>
            <person name="Salamov A."/>
            <person name="Lipzen A."/>
            <person name="Mereny Z."/>
            <person name="Hegedus B."/>
            <person name="Baldrian P."/>
            <person name="Stursova M."/>
            <person name="Weitz H."/>
            <person name="Taylor A."/>
            <person name="Grigoriev I.V."/>
            <person name="Nagy L.G."/>
            <person name="Martin F."/>
            <person name="Kauserud H."/>
        </authorList>
    </citation>
    <scope>NUCLEOTIDE SEQUENCE</scope>
    <source>
        <strain evidence="2">CBHHK173m</strain>
    </source>
</reference>
<evidence type="ECO:0000313" key="2">
    <source>
        <dbReference type="EMBL" id="KAJ7084643.1"/>
    </source>
</evidence>
<name>A0AAD6XSS2_9AGAR</name>
<gene>
    <name evidence="2" type="ORF">B0H15DRAFT_387734</name>
</gene>
<feature type="domain" description="Aminoglycoside phosphotransferase" evidence="1">
    <location>
        <begin position="71"/>
        <end position="295"/>
    </location>
</feature>